<accession>A0ABT9ZG43</accession>
<keyword evidence="2" id="KW-1185">Reference proteome</keyword>
<reference evidence="1 2" key="1">
    <citation type="submission" date="2023-07" db="EMBL/GenBank/DDBJ databases">
        <title>Genomic Encyclopedia of Type Strains, Phase IV (KMG-IV): sequencing the most valuable type-strain genomes for metagenomic binning, comparative biology and taxonomic classification.</title>
        <authorList>
            <person name="Goeker M."/>
        </authorList>
    </citation>
    <scope>NUCLEOTIDE SEQUENCE [LARGE SCALE GENOMIC DNA]</scope>
    <source>
        <strain evidence="1 2">DSM 29005</strain>
    </source>
</reference>
<gene>
    <name evidence="1" type="ORF">J2S19_002023</name>
</gene>
<sequence length="68" mass="8052">MRYFMLQRVKFLSWETSYKKAAEPTFLVLCKHGRHPTLLGKVGYRYIISKQGGTTEACSFRPYLFRDE</sequence>
<organism evidence="1 2">
    <name type="scientific">Metabacillus malikii</name>
    <dbReference type="NCBI Taxonomy" id="1504265"/>
    <lineage>
        <taxon>Bacteria</taxon>
        <taxon>Bacillati</taxon>
        <taxon>Bacillota</taxon>
        <taxon>Bacilli</taxon>
        <taxon>Bacillales</taxon>
        <taxon>Bacillaceae</taxon>
        <taxon>Metabacillus</taxon>
    </lineage>
</organism>
<proteinExistence type="predicted"/>
<evidence type="ECO:0000313" key="2">
    <source>
        <dbReference type="Proteomes" id="UP001234495"/>
    </source>
</evidence>
<evidence type="ECO:0000313" key="1">
    <source>
        <dbReference type="EMBL" id="MDQ0230767.1"/>
    </source>
</evidence>
<protein>
    <submittedName>
        <fullName evidence="1">Uncharacterized protein</fullName>
    </submittedName>
</protein>
<dbReference type="EMBL" id="JAUSUD010000007">
    <property type="protein sequence ID" value="MDQ0230767.1"/>
    <property type="molecule type" value="Genomic_DNA"/>
</dbReference>
<dbReference type="Proteomes" id="UP001234495">
    <property type="component" value="Unassembled WGS sequence"/>
</dbReference>
<name>A0ABT9ZG43_9BACI</name>
<comment type="caution">
    <text evidence="1">The sequence shown here is derived from an EMBL/GenBank/DDBJ whole genome shotgun (WGS) entry which is preliminary data.</text>
</comment>